<dbReference type="PANTHER" id="PTHR30572:SF18">
    <property type="entry name" value="ABC-TYPE MACROLIDE FAMILY EXPORT SYSTEM PERMEASE COMPONENT 2"/>
    <property type="match status" value="1"/>
</dbReference>
<evidence type="ECO:0000256" key="4">
    <source>
        <dbReference type="ARBA" id="ARBA00022989"/>
    </source>
</evidence>
<feature type="domain" description="MacB-like periplasmic core" evidence="9">
    <location>
        <begin position="443"/>
        <end position="634"/>
    </location>
</feature>
<keyword evidence="5 7" id="KW-0472">Membrane</keyword>
<dbReference type="InterPro" id="IPR003838">
    <property type="entry name" value="ABC3_permease_C"/>
</dbReference>
<accession>A0A8J3D4B7</accession>
<feature type="domain" description="ABC3 transporter permease C-terminal" evidence="8">
    <location>
        <begin position="294"/>
        <end position="410"/>
    </location>
</feature>
<comment type="subcellular location">
    <subcellularLocation>
        <location evidence="1">Cell membrane</location>
        <topology evidence="1">Multi-pass membrane protein</topology>
    </subcellularLocation>
</comment>
<evidence type="ECO:0000256" key="1">
    <source>
        <dbReference type="ARBA" id="ARBA00004651"/>
    </source>
</evidence>
<dbReference type="InterPro" id="IPR050250">
    <property type="entry name" value="Macrolide_Exporter_MacB"/>
</dbReference>
<dbReference type="RefSeq" id="WP_189564915.1">
    <property type="nucleotide sequence ID" value="NZ_BMXF01000002.1"/>
</dbReference>
<reference evidence="10 11" key="1">
    <citation type="journal article" date="2014" name="Int. J. Syst. Evol. Microbiol.">
        <title>Complete genome sequence of Corynebacterium casei LMG S-19264T (=DSM 44701T), isolated from a smear-ripened cheese.</title>
        <authorList>
            <consortium name="US DOE Joint Genome Institute (JGI-PGF)"/>
            <person name="Walter F."/>
            <person name="Albersmeier A."/>
            <person name="Kalinowski J."/>
            <person name="Ruckert C."/>
        </authorList>
    </citation>
    <scope>NUCLEOTIDE SEQUENCE [LARGE SCALE GENOMIC DNA]</scope>
    <source>
        <strain evidence="10 11">KCTC 12866</strain>
    </source>
</reference>
<feature type="transmembrane region" description="Helical" evidence="7">
    <location>
        <begin position="737"/>
        <end position="756"/>
    </location>
</feature>
<evidence type="ECO:0000313" key="10">
    <source>
        <dbReference type="EMBL" id="GHB71157.1"/>
    </source>
</evidence>
<evidence type="ECO:0000313" key="11">
    <source>
        <dbReference type="Proteomes" id="UP000598271"/>
    </source>
</evidence>
<dbReference type="AlphaFoldDB" id="A0A8J3D4B7"/>
<keyword evidence="3 7" id="KW-0812">Transmembrane</keyword>
<comment type="caution">
    <text evidence="10">The sequence shown here is derived from an EMBL/GenBank/DDBJ whole genome shotgun (WGS) entry which is preliminary data.</text>
</comment>
<evidence type="ECO:0000256" key="5">
    <source>
        <dbReference type="ARBA" id="ARBA00023136"/>
    </source>
</evidence>
<dbReference type="InterPro" id="IPR025857">
    <property type="entry name" value="MacB_PCD"/>
</dbReference>
<feature type="transmembrane region" description="Helical" evidence="7">
    <location>
        <begin position="347"/>
        <end position="370"/>
    </location>
</feature>
<evidence type="ECO:0000259" key="8">
    <source>
        <dbReference type="Pfam" id="PF02687"/>
    </source>
</evidence>
<proteinExistence type="predicted"/>
<evidence type="ECO:0000256" key="7">
    <source>
        <dbReference type="SAM" id="Phobius"/>
    </source>
</evidence>
<feature type="transmembrane region" description="Helical" evidence="7">
    <location>
        <begin position="685"/>
        <end position="709"/>
    </location>
</feature>
<gene>
    <name evidence="10" type="ORF">GCM10007390_26160</name>
</gene>
<dbReference type="GO" id="GO:0022857">
    <property type="term" value="F:transmembrane transporter activity"/>
    <property type="evidence" value="ECO:0007669"/>
    <property type="project" value="TreeGrafter"/>
</dbReference>
<organism evidence="10 11">
    <name type="scientific">Persicitalea jodogahamensis</name>
    <dbReference type="NCBI Taxonomy" id="402147"/>
    <lineage>
        <taxon>Bacteria</taxon>
        <taxon>Pseudomonadati</taxon>
        <taxon>Bacteroidota</taxon>
        <taxon>Cytophagia</taxon>
        <taxon>Cytophagales</taxon>
        <taxon>Spirosomataceae</taxon>
        <taxon>Persicitalea</taxon>
    </lineage>
</organism>
<name>A0A8J3D4B7_9BACT</name>
<feature type="transmembrane region" description="Helical" evidence="7">
    <location>
        <begin position="287"/>
        <end position="307"/>
    </location>
</feature>
<feature type="transmembrane region" description="Helical" evidence="7">
    <location>
        <begin position="771"/>
        <end position="791"/>
    </location>
</feature>
<dbReference type="Pfam" id="PF02687">
    <property type="entry name" value="FtsX"/>
    <property type="match status" value="2"/>
</dbReference>
<feature type="coiled-coil region" evidence="6">
    <location>
        <begin position="231"/>
        <end position="258"/>
    </location>
</feature>
<dbReference type="Proteomes" id="UP000598271">
    <property type="component" value="Unassembled WGS sequence"/>
</dbReference>
<protein>
    <submittedName>
        <fullName evidence="10">ABC transporter permease</fullName>
    </submittedName>
</protein>
<feature type="domain" description="ABC3 transporter permease C-terminal" evidence="8">
    <location>
        <begin position="688"/>
        <end position="800"/>
    </location>
</feature>
<feature type="transmembrane region" description="Helical" evidence="7">
    <location>
        <begin position="382"/>
        <end position="405"/>
    </location>
</feature>
<sequence length="808" mass="90103">MLLNYLKIAYRNLIRNRVFSLINIVGLGLGIAAFVFILEYVSLEKSVNQFHANLPQMYRVLNEDIEGNSWPEIVPGFAPLAQEKFPEIKEYCRFEEGVAQGVVQNVADNVPFREMDIGYAEGNFFSFFSFPLLHGQAASLAQPNVVFLSESAAHKYFADDDPMGKLLVLNNQFGKTTYTVKGTYADMTDQSDIRYDMVFSLETLRNPANLNTNDWANLDNFDSEYINTFLLLKENADYRKLEAKINALRQEVAEEDTGVKFRLQPAATIHLAASLNESLQTTGNIKYVYMLAGIALLILLIAWFNYVNLSTANSLKRAGEVGVRKSVGATQGNLIGQFLSESLLTNLLGFGLALVLVVSMQPFFVALIGKDVSLEMLGETPVWAYGLGMLLAGTLLSGFYTAWMLSNFEPIETLKGKVTTNTKGIWLRKGLVVGQFVISTCLILATIVIYSQLQYMQNMDLGIQSEQMLVVQGPQIGQDSAIAIRKSAFAGALAQESFVEEYGTSGSVPGRYYNFKTSGFTQPGSRPKDELKAYAFALIGDRYLKTYGIPLVAGRNFTPQEVAVEWNDNSKVLLNERAVAELGFRSPEEALRTKVKWDERYLDVIGVVADYHHTSVQNSIDPIIFYPQNSTSYYSIRLTPDRMGEKMATLEKLYKSSFPGNPFEYFFVDENYQKAYAEERQYSQLFTVASILAIFIACLGLFGLATFTVESRTKEIGVRKVLGASVTSIVTLLSKDFLKLVGVAILVASPVAAYFLKQWLQDFAYRIDIEWWVYGLAAVLAVSIAFITVGYQSIKAGLMNPVDSLRSE</sequence>
<dbReference type="GO" id="GO:0005886">
    <property type="term" value="C:plasma membrane"/>
    <property type="evidence" value="ECO:0007669"/>
    <property type="project" value="UniProtKB-SubCell"/>
</dbReference>
<keyword evidence="2" id="KW-1003">Cell membrane</keyword>
<evidence type="ECO:0000256" key="3">
    <source>
        <dbReference type="ARBA" id="ARBA00022692"/>
    </source>
</evidence>
<dbReference type="Pfam" id="PF12704">
    <property type="entry name" value="MacB_PCD"/>
    <property type="match status" value="2"/>
</dbReference>
<evidence type="ECO:0000256" key="6">
    <source>
        <dbReference type="SAM" id="Coils"/>
    </source>
</evidence>
<keyword evidence="6" id="KW-0175">Coiled coil</keyword>
<dbReference type="EMBL" id="BMXF01000002">
    <property type="protein sequence ID" value="GHB71157.1"/>
    <property type="molecule type" value="Genomic_DNA"/>
</dbReference>
<keyword evidence="11" id="KW-1185">Reference proteome</keyword>
<keyword evidence="4 7" id="KW-1133">Transmembrane helix</keyword>
<dbReference type="PANTHER" id="PTHR30572">
    <property type="entry name" value="MEMBRANE COMPONENT OF TRANSPORTER-RELATED"/>
    <property type="match status" value="1"/>
</dbReference>
<evidence type="ECO:0000259" key="9">
    <source>
        <dbReference type="Pfam" id="PF12704"/>
    </source>
</evidence>
<evidence type="ECO:0000256" key="2">
    <source>
        <dbReference type="ARBA" id="ARBA00022475"/>
    </source>
</evidence>
<feature type="domain" description="MacB-like periplasmic core" evidence="9">
    <location>
        <begin position="20"/>
        <end position="247"/>
    </location>
</feature>
<feature type="transmembrane region" description="Helical" evidence="7">
    <location>
        <begin position="426"/>
        <end position="450"/>
    </location>
</feature>
<feature type="transmembrane region" description="Helical" evidence="7">
    <location>
        <begin position="21"/>
        <end position="43"/>
    </location>
</feature>